<evidence type="ECO:0000259" key="2">
    <source>
        <dbReference type="PROSITE" id="PS51352"/>
    </source>
</evidence>
<sequence length="162" mass="17879">MKNAFSKGSKHGSLTSSRHLQLPSRLSKSAPTFRMCVLSHKATATEQVMKIEDQDHFLSTLKDCSESNTLLVIDYYTSWCGPCKLIAPELEKIAAEYAERGVQVAKVACDASNENKKWAMAVSIKALPTFRVYRSGSVEHVGEVVGTKMQDLRNLVEAQLSA</sequence>
<evidence type="ECO:0000256" key="1">
    <source>
        <dbReference type="SAM" id="MobiDB-lite"/>
    </source>
</evidence>
<organism evidence="3 4">
    <name type="scientific">Chlamydomonas eustigma</name>
    <dbReference type="NCBI Taxonomy" id="1157962"/>
    <lineage>
        <taxon>Eukaryota</taxon>
        <taxon>Viridiplantae</taxon>
        <taxon>Chlorophyta</taxon>
        <taxon>core chlorophytes</taxon>
        <taxon>Chlorophyceae</taxon>
        <taxon>CS clade</taxon>
        <taxon>Chlamydomonadales</taxon>
        <taxon>Chlamydomonadaceae</taxon>
        <taxon>Chlamydomonas</taxon>
    </lineage>
</organism>
<feature type="compositionally biased region" description="Polar residues" evidence="1">
    <location>
        <begin position="12"/>
        <end position="22"/>
    </location>
</feature>
<dbReference type="PRINTS" id="PR00421">
    <property type="entry name" value="THIOREDOXIN"/>
</dbReference>
<feature type="region of interest" description="Disordered" evidence="1">
    <location>
        <begin position="1"/>
        <end position="22"/>
    </location>
</feature>
<dbReference type="InterPro" id="IPR013766">
    <property type="entry name" value="Thioredoxin_domain"/>
</dbReference>
<dbReference type="OrthoDB" id="10263751at2759"/>
<dbReference type="InterPro" id="IPR017937">
    <property type="entry name" value="Thioredoxin_CS"/>
</dbReference>
<keyword evidence="4" id="KW-1185">Reference proteome</keyword>
<dbReference type="SUPFAM" id="SSF52833">
    <property type="entry name" value="Thioredoxin-like"/>
    <property type="match status" value="1"/>
</dbReference>
<dbReference type="AlphaFoldDB" id="A0A250X3C3"/>
<dbReference type="CDD" id="cd02947">
    <property type="entry name" value="TRX_family"/>
    <property type="match status" value="1"/>
</dbReference>
<protein>
    <recommendedName>
        <fullName evidence="2">Thioredoxin domain-containing protein</fullName>
    </recommendedName>
</protein>
<dbReference type="Proteomes" id="UP000232323">
    <property type="component" value="Unassembled WGS sequence"/>
</dbReference>
<dbReference type="Pfam" id="PF00085">
    <property type="entry name" value="Thioredoxin"/>
    <property type="match status" value="1"/>
</dbReference>
<dbReference type="PANTHER" id="PTHR10438">
    <property type="entry name" value="THIOREDOXIN"/>
    <property type="match status" value="1"/>
</dbReference>
<dbReference type="EMBL" id="BEGY01000024">
    <property type="protein sequence ID" value="GAX77402.1"/>
    <property type="molecule type" value="Genomic_DNA"/>
</dbReference>
<accession>A0A250X3C3</accession>
<evidence type="ECO:0000313" key="4">
    <source>
        <dbReference type="Proteomes" id="UP000232323"/>
    </source>
</evidence>
<dbReference type="PROSITE" id="PS00194">
    <property type="entry name" value="THIOREDOXIN_1"/>
    <property type="match status" value="1"/>
</dbReference>
<reference evidence="3 4" key="1">
    <citation type="submission" date="2017-08" db="EMBL/GenBank/DDBJ databases">
        <title>Acidophilic green algal genome provides insights into adaptation to an acidic environment.</title>
        <authorList>
            <person name="Hirooka S."/>
            <person name="Hirose Y."/>
            <person name="Kanesaki Y."/>
            <person name="Higuchi S."/>
            <person name="Fujiwara T."/>
            <person name="Onuma R."/>
            <person name="Era A."/>
            <person name="Ohbayashi R."/>
            <person name="Uzuka A."/>
            <person name="Nozaki H."/>
            <person name="Yoshikawa H."/>
            <person name="Miyagishima S.Y."/>
        </authorList>
    </citation>
    <scope>NUCLEOTIDE SEQUENCE [LARGE SCALE GENOMIC DNA]</scope>
    <source>
        <strain evidence="3 4">NIES-2499</strain>
    </source>
</reference>
<proteinExistence type="predicted"/>
<dbReference type="InterPro" id="IPR050620">
    <property type="entry name" value="Thioredoxin_H-type-like"/>
</dbReference>
<evidence type="ECO:0000313" key="3">
    <source>
        <dbReference type="EMBL" id="GAX77402.1"/>
    </source>
</evidence>
<comment type="caution">
    <text evidence="3">The sequence shown here is derived from an EMBL/GenBank/DDBJ whole genome shotgun (WGS) entry which is preliminary data.</text>
</comment>
<dbReference type="PANTHER" id="PTHR10438:SF382">
    <property type="entry name" value="THIOREDOXIN F2, CHLOROPLASTIC"/>
    <property type="match status" value="1"/>
</dbReference>
<dbReference type="InterPro" id="IPR036249">
    <property type="entry name" value="Thioredoxin-like_sf"/>
</dbReference>
<dbReference type="PROSITE" id="PS51352">
    <property type="entry name" value="THIOREDOXIN_2"/>
    <property type="match status" value="1"/>
</dbReference>
<name>A0A250X3C3_9CHLO</name>
<dbReference type="Gene3D" id="3.40.30.10">
    <property type="entry name" value="Glutaredoxin"/>
    <property type="match status" value="1"/>
</dbReference>
<feature type="domain" description="Thioredoxin" evidence="2">
    <location>
        <begin position="24"/>
        <end position="161"/>
    </location>
</feature>
<gene>
    <name evidence="3" type="ORF">CEUSTIGMA_g4848.t1</name>
</gene>
<dbReference type="STRING" id="1157962.A0A250X3C3"/>